<evidence type="ECO:0000256" key="3">
    <source>
        <dbReference type="ARBA" id="ARBA00022603"/>
    </source>
</evidence>
<dbReference type="PANTHER" id="PTHR46111">
    <property type="entry name" value="RIBOSOMAL RNA SMALL SUBUNIT METHYLTRANSFERASE I"/>
    <property type="match status" value="1"/>
</dbReference>
<sequence>MLYVVATPIGNLGDLSARALEILSACDLIAAEDTRRTQKLLTHFQIRKPLISYYEHNKASRGPLLLEKLRGGQTVALVSDAGTPGISDPGADLIRAAVAEGLPVSMAPGPVAGIMALVLSGLPTERFVFEGFIGTDRKSREEFAGMIASEKRTVIVYEAPHRLIKTLELLSGAAPGRQTAVCRELTKAHEEIRRGTPAELLAYFTEQEPRGEFVIVIEGAPREQTSAAAAPETVYQITEKIMKESEASGIPIKKSDALKEAAARLGISKNRAYALYEEIKKERS</sequence>
<dbReference type="PROSITE" id="PS01296">
    <property type="entry name" value="RSMI"/>
    <property type="match status" value="1"/>
</dbReference>
<dbReference type="InterPro" id="IPR018063">
    <property type="entry name" value="SAM_MeTrfase_RsmI_CS"/>
</dbReference>
<dbReference type="FunFam" id="3.30.950.10:FF:000002">
    <property type="entry name" value="Ribosomal RNA small subunit methyltransferase I"/>
    <property type="match status" value="1"/>
</dbReference>
<evidence type="ECO:0000256" key="2">
    <source>
        <dbReference type="ARBA" id="ARBA00022552"/>
    </source>
</evidence>
<reference evidence="8" key="2">
    <citation type="journal article" date="2021" name="PeerJ">
        <title>Extensive microbial diversity within the chicken gut microbiome revealed by metagenomics and culture.</title>
        <authorList>
            <person name="Gilroy R."/>
            <person name="Ravi A."/>
            <person name="Getino M."/>
            <person name="Pursley I."/>
            <person name="Horton D.L."/>
            <person name="Alikhan N.F."/>
            <person name="Baker D."/>
            <person name="Gharbi K."/>
            <person name="Hall N."/>
            <person name="Watson M."/>
            <person name="Adriaenssens E.M."/>
            <person name="Foster-Nyarko E."/>
            <person name="Jarju S."/>
            <person name="Secka A."/>
            <person name="Antonio M."/>
            <person name="Oren A."/>
            <person name="Chaudhuri R.R."/>
            <person name="La Ragione R."/>
            <person name="Hildebrand F."/>
            <person name="Pallen M.J."/>
        </authorList>
    </citation>
    <scope>NUCLEOTIDE SEQUENCE</scope>
    <source>
        <strain evidence="8">CHK195-4489</strain>
    </source>
</reference>
<dbReference type="InterPro" id="IPR008189">
    <property type="entry name" value="rRNA_ssu_MeTfrase_I"/>
</dbReference>
<comment type="catalytic activity">
    <reaction evidence="6">
        <text>cytidine(1402) in 16S rRNA + S-adenosyl-L-methionine = 2'-O-methylcytidine(1402) in 16S rRNA + S-adenosyl-L-homocysteine + H(+)</text>
        <dbReference type="Rhea" id="RHEA:42924"/>
        <dbReference type="Rhea" id="RHEA-COMP:10285"/>
        <dbReference type="Rhea" id="RHEA-COMP:10286"/>
        <dbReference type="ChEBI" id="CHEBI:15378"/>
        <dbReference type="ChEBI" id="CHEBI:57856"/>
        <dbReference type="ChEBI" id="CHEBI:59789"/>
        <dbReference type="ChEBI" id="CHEBI:74495"/>
        <dbReference type="ChEBI" id="CHEBI:82748"/>
        <dbReference type="EC" id="2.1.1.198"/>
    </reaction>
</comment>
<comment type="subcellular location">
    <subcellularLocation>
        <location evidence="6">Cytoplasm</location>
    </subcellularLocation>
</comment>
<dbReference type="EC" id="2.1.1.198" evidence="6"/>
<dbReference type="InterPro" id="IPR000878">
    <property type="entry name" value="4pyrrol_Mease"/>
</dbReference>
<keyword evidence="1 6" id="KW-0963">Cytoplasm</keyword>
<evidence type="ECO:0000259" key="7">
    <source>
        <dbReference type="Pfam" id="PF00590"/>
    </source>
</evidence>
<dbReference type="Gene3D" id="3.40.1010.10">
    <property type="entry name" value="Cobalt-precorrin-4 Transmethylase, Domain 1"/>
    <property type="match status" value="1"/>
</dbReference>
<evidence type="ECO:0000256" key="5">
    <source>
        <dbReference type="ARBA" id="ARBA00022691"/>
    </source>
</evidence>
<keyword evidence="2 6" id="KW-0698">rRNA processing</keyword>
<evidence type="ECO:0000256" key="4">
    <source>
        <dbReference type="ARBA" id="ARBA00022679"/>
    </source>
</evidence>
<dbReference type="Pfam" id="PF00590">
    <property type="entry name" value="TP_methylase"/>
    <property type="match status" value="1"/>
</dbReference>
<protein>
    <recommendedName>
        <fullName evidence="6">Ribosomal RNA small subunit methyltransferase I</fullName>
        <ecNumber evidence="6">2.1.1.198</ecNumber>
    </recommendedName>
    <alternativeName>
        <fullName evidence="6">16S rRNA 2'-O-ribose C1402 methyltransferase</fullName>
    </alternativeName>
    <alternativeName>
        <fullName evidence="6">rRNA (cytidine-2'-O-)-methyltransferase RsmI</fullName>
    </alternativeName>
</protein>
<evidence type="ECO:0000256" key="6">
    <source>
        <dbReference type="HAMAP-Rule" id="MF_01877"/>
    </source>
</evidence>
<keyword evidence="4 6" id="KW-0808">Transferase</keyword>
<evidence type="ECO:0000313" key="8">
    <source>
        <dbReference type="EMBL" id="HIU29681.1"/>
    </source>
</evidence>
<evidence type="ECO:0000256" key="1">
    <source>
        <dbReference type="ARBA" id="ARBA00022490"/>
    </source>
</evidence>
<comment type="similarity">
    <text evidence="6">Belongs to the methyltransferase superfamily. RsmI family.</text>
</comment>
<dbReference type="InterPro" id="IPR014776">
    <property type="entry name" value="4pyrrole_Mease_sub2"/>
</dbReference>
<accession>A0A9D1I7P8</accession>
<dbReference type="SUPFAM" id="SSF53790">
    <property type="entry name" value="Tetrapyrrole methylase"/>
    <property type="match status" value="1"/>
</dbReference>
<name>A0A9D1I7P8_9CLOT</name>
<gene>
    <name evidence="6 8" type="primary">rsmI</name>
    <name evidence="8" type="ORF">IAD50_05230</name>
</gene>
<dbReference type="InterPro" id="IPR035996">
    <property type="entry name" value="4pyrrol_Methylase_sf"/>
</dbReference>
<dbReference type="Gene3D" id="3.30.950.10">
    <property type="entry name" value="Methyltransferase, Cobalt-precorrin-4 Transmethylase, Domain 2"/>
    <property type="match status" value="1"/>
</dbReference>
<dbReference type="CDD" id="cd11648">
    <property type="entry name" value="RsmI"/>
    <property type="match status" value="1"/>
</dbReference>
<dbReference type="InterPro" id="IPR014777">
    <property type="entry name" value="4pyrrole_Mease_sub1"/>
</dbReference>
<evidence type="ECO:0000313" key="9">
    <source>
        <dbReference type="Proteomes" id="UP000824089"/>
    </source>
</evidence>
<dbReference type="GO" id="GO:0070677">
    <property type="term" value="F:rRNA (cytosine-2'-O-)-methyltransferase activity"/>
    <property type="evidence" value="ECO:0007669"/>
    <property type="project" value="UniProtKB-UniRule"/>
</dbReference>
<dbReference type="PIRSF" id="PIRSF005917">
    <property type="entry name" value="MTase_YraL"/>
    <property type="match status" value="1"/>
</dbReference>
<comment type="function">
    <text evidence="6">Catalyzes the 2'-O-methylation of the ribose of cytidine 1402 (C1402) in 16S rRNA.</text>
</comment>
<dbReference type="EMBL" id="DVMM01000105">
    <property type="protein sequence ID" value="HIU29681.1"/>
    <property type="molecule type" value="Genomic_DNA"/>
</dbReference>
<keyword evidence="5 6" id="KW-0949">S-adenosyl-L-methionine</keyword>
<comment type="caution">
    <text evidence="8">The sequence shown here is derived from an EMBL/GenBank/DDBJ whole genome shotgun (WGS) entry which is preliminary data.</text>
</comment>
<organism evidence="8 9">
    <name type="scientific">Candidatus Egerieisoma faecipullorum</name>
    <dbReference type="NCBI Taxonomy" id="2840963"/>
    <lineage>
        <taxon>Bacteria</taxon>
        <taxon>Bacillati</taxon>
        <taxon>Bacillota</taxon>
        <taxon>Clostridia</taxon>
        <taxon>Eubacteriales</taxon>
        <taxon>Clostridiaceae</taxon>
        <taxon>Clostridiaceae incertae sedis</taxon>
        <taxon>Candidatus Egerieisoma</taxon>
    </lineage>
</organism>
<proteinExistence type="inferred from homology"/>
<reference evidence="8" key="1">
    <citation type="submission" date="2020-10" db="EMBL/GenBank/DDBJ databases">
        <authorList>
            <person name="Gilroy R."/>
        </authorList>
    </citation>
    <scope>NUCLEOTIDE SEQUENCE</scope>
    <source>
        <strain evidence="8">CHK195-4489</strain>
    </source>
</reference>
<dbReference type="FunFam" id="3.40.1010.10:FF:000007">
    <property type="entry name" value="Ribosomal RNA small subunit methyltransferase I"/>
    <property type="match status" value="1"/>
</dbReference>
<dbReference type="Proteomes" id="UP000824089">
    <property type="component" value="Unassembled WGS sequence"/>
</dbReference>
<dbReference type="PANTHER" id="PTHR46111:SF1">
    <property type="entry name" value="RIBOSOMAL RNA SMALL SUBUNIT METHYLTRANSFERASE I"/>
    <property type="match status" value="1"/>
</dbReference>
<dbReference type="GO" id="GO:0005737">
    <property type="term" value="C:cytoplasm"/>
    <property type="evidence" value="ECO:0007669"/>
    <property type="project" value="UniProtKB-SubCell"/>
</dbReference>
<dbReference type="HAMAP" id="MF_01877">
    <property type="entry name" value="16SrRNA_methyltr_I"/>
    <property type="match status" value="1"/>
</dbReference>
<keyword evidence="3 6" id="KW-0489">Methyltransferase</keyword>
<dbReference type="AlphaFoldDB" id="A0A9D1I7P8"/>
<dbReference type="NCBIfam" id="TIGR00096">
    <property type="entry name" value="16S rRNA (cytidine(1402)-2'-O)-methyltransferase"/>
    <property type="match status" value="1"/>
</dbReference>
<feature type="domain" description="Tetrapyrrole methylase" evidence="7">
    <location>
        <begin position="1"/>
        <end position="200"/>
    </location>
</feature>